<sequence>MDVTADELADVLDALLFEEAVGVEFADVSADELADVLDALLFEETVSVEFADVPADELVDVLAVEFAKDAELAAELLCEFPATED</sequence>
<proteinExistence type="predicted"/>
<gene>
    <name evidence="1" type="ORF">ACFP1C_11380</name>
</gene>
<comment type="caution">
    <text evidence="1">The sequence shown here is derived from an EMBL/GenBank/DDBJ whole genome shotgun (WGS) entry which is preliminary data.</text>
</comment>
<evidence type="ECO:0000313" key="1">
    <source>
        <dbReference type="EMBL" id="MFC6261547.1"/>
    </source>
</evidence>
<dbReference type="EMBL" id="JBHSSI010000069">
    <property type="protein sequence ID" value="MFC6261547.1"/>
    <property type="molecule type" value="Genomic_DNA"/>
</dbReference>
<dbReference type="Proteomes" id="UP001596283">
    <property type="component" value="Unassembled WGS sequence"/>
</dbReference>
<evidence type="ECO:0000313" key="2">
    <source>
        <dbReference type="Proteomes" id="UP001596283"/>
    </source>
</evidence>
<protein>
    <recommendedName>
        <fullName evidence="3">Carrier domain-containing protein</fullName>
    </recommendedName>
</protein>
<reference evidence="2" key="1">
    <citation type="journal article" date="2019" name="Int. J. Syst. Evol. Microbiol.">
        <title>The Global Catalogue of Microorganisms (GCM) 10K type strain sequencing project: providing services to taxonomists for standard genome sequencing and annotation.</title>
        <authorList>
            <consortium name="The Broad Institute Genomics Platform"/>
            <consortium name="The Broad Institute Genome Sequencing Center for Infectious Disease"/>
            <person name="Wu L."/>
            <person name="Ma J."/>
        </authorList>
    </citation>
    <scope>NUCLEOTIDE SEQUENCE [LARGE SCALE GENOMIC DNA]</scope>
    <source>
        <strain evidence="2">CCM 8908</strain>
    </source>
</reference>
<evidence type="ECO:0008006" key="3">
    <source>
        <dbReference type="Google" id="ProtNLM"/>
    </source>
</evidence>
<name>A0ABW1TJU9_9LACO</name>
<organism evidence="1 2">
    <name type="scientific">Levilactobacillus fujinensis</name>
    <dbReference type="NCBI Taxonomy" id="2486024"/>
    <lineage>
        <taxon>Bacteria</taxon>
        <taxon>Bacillati</taxon>
        <taxon>Bacillota</taxon>
        <taxon>Bacilli</taxon>
        <taxon>Lactobacillales</taxon>
        <taxon>Lactobacillaceae</taxon>
        <taxon>Levilactobacillus</taxon>
    </lineage>
</organism>
<accession>A0ABW1TJU9</accession>
<keyword evidence="2" id="KW-1185">Reference proteome</keyword>